<protein>
    <submittedName>
        <fullName evidence="2">Uncharacterized protein</fullName>
    </submittedName>
</protein>
<gene>
    <name evidence="2" type="ORF">E2C01_092064</name>
</gene>
<keyword evidence="3" id="KW-1185">Reference proteome</keyword>
<proteinExistence type="predicted"/>
<reference evidence="2 3" key="1">
    <citation type="submission" date="2019-05" db="EMBL/GenBank/DDBJ databases">
        <title>Another draft genome of Portunus trituberculatus and its Hox gene families provides insights of decapod evolution.</title>
        <authorList>
            <person name="Jeong J.-H."/>
            <person name="Song I."/>
            <person name="Kim S."/>
            <person name="Choi T."/>
            <person name="Kim D."/>
            <person name="Ryu S."/>
            <person name="Kim W."/>
        </authorList>
    </citation>
    <scope>NUCLEOTIDE SEQUENCE [LARGE SCALE GENOMIC DNA]</scope>
    <source>
        <tissue evidence="2">Muscle</tissue>
    </source>
</reference>
<evidence type="ECO:0000313" key="3">
    <source>
        <dbReference type="Proteomes" id="UP000324222"/>
    </source>
</evidence>
<comment type="caution">
    <text evidence="2">The sequence shown here is derived from an EMBL/GenBank/DDBJ whole genome shotgun (WGS) entry which is preliminary data.</text>
</comment>
<dbReference type="EMBL" id="VSRR010107351">
    <property type="protein sequence ID" value="MPC96786.1"/>
    <property type="molecule type" value="Genomic_DNA"/>
</dbReference>
<name>A0A5B7JR21_PORTR</name>
<sequence length="63" mass="6996">MHGPTAVGPQGKLSRGTVTLHRPCPLLHVPLSVSPFLRKDFHTSGERPASGIRHRVLRSQRKH</sequence>
<organism evidence="2 3">
    <name type="scientific">Portunus trituberculatus</name>
    <name type="common">Swimming crab</name>
    <name type="synonym">Neptunus trituberculatus</name>
    <dbReference type="NCBI Taxonomy" id="210409"/>
    <lineage>
        <taxon>Eukaryota</taxon>
        <taxon>Metazoa</taxon>
        <taxon>Ecdysozoa</taxon>
        <taxon>Arthropoda</taxon>
        <taxon>Crustacea</taxon>
        <taxon>Multicrustacea</taxon>
        <taxon>Malacostraca</taxon>
        <taxon>Eumalacostraca</taxon>
        <taxon>Eucarida</taxon>
        <taxon>Decapoda</taxon>
        <taxon>Pleocyemata</taxon>
        <taxon>Brachyura</taxon>
        <taxon>Eubrachyura</taxon>
        <taxon>Portunoidea</taxon>
        <taxon>Portunidae</taxon>
        <taxon>Portuninae</taxon>
        <taxon>Portunus</taxon>
    </lineage>
</organism>
<feature type="compositionally biased region" description="Basic residues" evidence="1">
    <location>
        <begin position="52"/>
        <end position="63"/>
    </location>
</feature>
<feature type="region of interest" description="Disordered" evidence="1">
    <location>
        <begin position="42"/>
        <end position="63"/>
    </location>
</feature>
<dbReference type="AlphaFoldDB" id="A0A5B7JR21"/>
<dbReference type="Proteomes" id="UP000324222">
    <property type="component" value="Unassembled WGS sequence"/>
</dbReference>
<accession>A0A5B7JR21</accession>
<evidence type="ECO:0000256" key="1">
    <source>
        <dbReference type="SAM" id="MobiDB-lite"/>
    </source>
</evidence>
<evidence type="ECO:0000313" key="2">
    <source>
        <dbReference type="EMBL" id="MPC96786.1"/>
    </source>
</evidence>